<evidence type="ECO:0000256" key="1">
    <source>
        <dbReference type="ARBA" id="ARBA00009820"/>
    </source>
</evidence>
<evidence type="ECO:0000313" key="4">
    <source>
        <dbReference type="Proteomes" id="UP000824156"/>
    </source>
</evidence>
<comment type="similarity">
    <text evidence="1">Belongs to the TolB family.</text>
</comment>
<organism evidence="3 4">
    <name type="scientific">Candidatus Sphingobacterium stercoripullorum</name>
    <dbReference type="NCBI Taxonomy" id="2838759"/>
    <lineage>
        <taxon>Bacteria</taxon>
        <taxon>Pseudomonadati</taxon>
        <taxon>Bacteroidota</taxon>
        <taxon>Sphingobacteriia</taxon>
        <taxon>Sphingobacteriales</taxon>
        <taxon>Sphingobacteriaceae</taxon>
        <taxon>Sphingobacterium</taxon>
    </lineage>
</organism>
<evidence type="ECO:0000313" key="3">
    <source>
        <dbReference type="EMBL" id="HIX54142.1"/>
    </source>
</evidence>
<dbReference type="Gene3D" id="3.40.50.1820">
    <property type="entry name" value="alpha/beta hydrolase"/>
    <property type="match status" value="1"/>
</dbReference>
<protein>
    <submittedName>
        <fullName evidence="3">S9 family peptidase</fullName>
    </submittedName>
</protein>
<dbReference type="InterPro" id="IPR029058">
    <property type="entry name" value="AB_hydrolase_fold"/>
</dbReference>
<feature type="chain" id="PRO_5038745480" evidence="2">
    <location>
        <begin position="23"/>
        <end position="468"/>
    </location>
</feature>
<dbReference type="InterPro" id="IPR011659">
    <property type="entry name" value="WD40"/>
</dbReference>
<reference evidence="3" key="1">
    <citation type="journal article" date="2021" name="PeerJ">
        <title>Extensive microbial diversity within the chicken gut microbiome revealed by metagenomics and culture.</title>
        <authorList>
            <person name="Gilroy R."/>
            <person name="Ravi A."/>
            <person name="Getino M."/>
            <person name="Pursley I."/>
            <person name="Horton D.L."/>
            <person name="Alikhan N.F."/>
            <person name="Baker D."/>
            <person name="Gharbi K."/>
            <person name="Hall N."/>
            <person name="Watson M."/>
            <person name="Adriaenssens E.M."/>
            <person name="Foster-Nyarko E."/>
            <person name="Jarju S."/>
            <person name="Secka A."/>
            <person name="Antonio M."/>
            <person name="Oren A."/>
            <person name="Chaudhuri R.R."/>
            <person name="La Ragione R."/>
            <person name="Hildebrand F."/>
            <person name="Pallen M.J."/>
        </authorList>
    </citation>
    <scope>NUCLEOTIDE SEQUENCE</scope>
    <source>
        <strain evidence="3">1719</strain>
    </source>
</reference>
<dbReference type="Pfam" id="PF07676">
    <property type="entry name" value="PD40"/>
    <property type="match status" value="1"/>
</dbReference>
<gene>
    <name evidence="3" type="ORF">H9853_03895</name>
</gene>
<proteinExistence type="inferred from homology"/>
<dbReference type="EMBL" id="DXEZ01000111">
    <property type="protein sequence ID" value="HIX54142.1"/>
    <property type="molecule type" value="Genomic_DNA"/>
</dbReference>
<dbReference type="AlphaFoldDB" id="A0A9D2AXS6"/>
<dbReference type="SUPFAM" id="SSF82171">
    <property type="entry name" value="DPP6 N-terminal domain-like"/>
    <property type="match status" value="1"/>
</dbReference>
<reference evidence="3" key="2">
    <citation type="submission" date="2021-04" db="EMBL/GenBank/DDBJ databases">
        <authorList>
            <person name="Gilroy R."/>
        </authorList>
    </citation>
    <scope>NUCLEOTIDE SEQUENCE</scope>
    <source>
        <strain evidence="3">1719</strain>
    </source>
</reference>
<name>A0A9D2AXS6_9SPHI</name>
<feature type="non-terminal residue" evidence="3">
    <location>
        <position position="468"/>
    </location>
</feature>
<evidence type="ECO:0000256" key="2">
    <source>
        <dbReference type="SAM" id="SignalP"/>
    </source>
</evidence>
<sequence length="468" mass="52706">MNRKSNLRKLFMIAIMSINTQAGVMAQQPEPLTPEKLWELARVSAEGLSADGGTLIYGVGQYDIKEDKLHKDLFTLDVKSKQVSSFLKGQGNASVVQVMKDGTVLYLLDGQLWSQSLGETSGKKLTDVEGGLQNVVLSPKGDKILFSKRVLIDKVHSKDKYEELPLSNVYVYDDLDYRHWDTFNDGKYAHPFLATYKDGEIGEAIDLLEGKPFYSPQAPFGGAEDFAWTPEGDAVLYVTKMLTGKDYAFQTNTDIYRYDINSKETINLTEGMMGYDTSPGFSPNGRYMSFLSMKTNGFEADKNDLVLYDRDAKIRLNVTGHWDGTVNNYYWSKDSRRVYFTAPVEGTIQIFEVQVPKNFRARSLPLLRQVSSGQFDINSIIGESEQGLVVMSNTMTRAAEAHLYTEKNNTLTPLTTVNDHHYAQIIENKVEGRFTKASDGKDLFSWVVYPTDFDSNKKYPTLLYCQGG</sequence>
<feature type="signal peptide" evidence="2">
    <location>
        <begin position="1"/>
        <end position="22"/>
    </location>
</feature>
<dbReference type="Gene3D" id="2.120.10.30">
    <property type="entry name" value="TolB, C-terminal domain"/>
    <property type="match status" value="2"/>
</dbReference>
<comment type="caution">
    <text evidence="3">The sequence shown here is derived from an EMBL/GenBank/DDBJ whole genome shotgun (WGS) entry which is preliminary data.</text>
</comment>
<dbReference type="InterPro" id="IPR011042">
    <property type="entry name" value="6-blade_b-propeller_TolB-like"/>
</dbReference>
<keyword evidence="2" id="KW-0732">Signal</keyword>
<dbReference type="SUPFAM" id="SSF53474">
    <property type="entry name" value="alpha/beta-Hydrolases"/>
    <property type="match status" value="1"/>
</dbReference>
<dbReference type="Proteomes" id="UP000824156">
    <property type="component" value="Unassembled WGS sequence"/>
</dbReference>
<dbReference type="PANTHER" id="PTHR36842">
    <property type="entry name" value="PROTEIN TOLB HOMOLOG"/>
    <property type="match status" value="1"/>
</dbReference>
<accession>A0A9D2AXS6</accession>